<dbReference type="PANTHER" id="PTHR41286:SF1">
    <property type="entry name" value="HNH NUCLEASE YAJD-RELATED"/>
    <property type="match status" value="1"/>
</dbReference>
<keyword evidence="7" id="KW-0614">Plasmid</keyword>
<dbReference type="GO" id="GO:0008270">
    <property type="term" value="F:zinc ion binding"/>
    <property type="evidence" value="ECO:0007669"/>
    <property type="project" value="InterPro"/>
</dbReference>
<sequence>MYSNQYYDKYKRNKEAKKFYNSTAWRKCREYVLKRDNYLCQRCLRKGIIQAADVVHHKEHLQDNPAKALDPENLESLCDACHNEEHPEKGWKAAGKHKKEKQISNKIRVIHSKPNNPEVY</sequence>
<evidence type="ECO:0000313" key="7">
    <source>
        <dbReference type="EMBL" id="BBW99022.1"/>
    </source>
</evidence>
<dbReference type="RefSeq" id="WP_172418989.1">
    <property type="nucleotide sequence ID" value="NZ_AP022559.1"/>
</dbReference>
<reference evidence="8" key="1">
    <citation type="journal article" date="2020" name="Microbiol. Resour. Announc.">
        <title>Complete Genome Sequence of Geobacillus sp. Strain E55-1, Isolated from Mine Geyser in Japan.</title>
        <authorList>
            <person name="Miyazaki K."/>
            <person name="Hase E."/>
            <person name="Tokito N."/>
        </authorList>
    </citation>
    <scope>NUCLEOTIDE SEQUENCE [LARGE SCALE GENOMIC DNA]</scope>
    <source>
        <strain evidence="8">E55-1</strain>
        <plasmid evidence="8">pGspE55-2</plasmid>
    </source>
</reference>
<dbReference type="Gene3D" id="1.10.30.50">
    <property type="match status" value="1"/>
</dbReference>
<evidence type="ECO:0000256" key="4">
    <source>
        <dbReference type="ARBA" id="ARBA00040194"/>
    </source>
</evidence>
<evidence type="ECO:0000313" key="8">
    <source>
        <dbReference type="Proteomes" id="UP000501421"/>
    </source>
</evidence>
<feature type="domain" description="HNH nuclease" evidence="6">
    <location>
        <begin position="27"/>
        <end position="83"/>
    </location>
</feature>
<gene>
    <name evidence="7" type="ORF">GsuE55_38550</name>
</gene>
<comment type="similarity">
    <text evidence="3">Belongs to the HNH nuclease family.</text>
</comment>
<feature type="region of interest" description="Disordered" evidence="5">
    <location>
        <begin position="89"/>
        <end position="120"/>
    </location>
</feature>
<dbReference type="EMBL" id="AP022559">
    <property type="protein sequence ID" value="BBW99022.1"/>
    <property type="molecule type" value="Genomic_DNA"/>
</dbReference>
<keyword evidence="1" id="KW-0540">Nuclease</keyword>
<dbReference type="SMART" id="SM00507">
    <property type="entry name" value="HNHc"/>
    <property type="match status" value="1"/>
</dbReference>
<dbReference type="Pfam" id="PF01844">
    <property type="entry name" value="HNH"/>
    <property type="match status" value="1"/>
</dbReference>
<proteinExistence type="inferred from homology"/>
<dbReference type="GO" id="GO:0016787">
    <property type="term" value="F:hydrolase activity"/>
    <property type="evidence" value="ECO:0007669"/>
    <property type="project" value="UniProtKB-KW"/>
</dbReference>
<evidence type="ECO:0000256" key="5">
    <source>
        <dbReference type="SAM" id="MobiDB-lite"/>
    </source>
</evidence>
<keyword evidence="2" id="KW-0378">Hydrolase</keyword>
<geneLocation type="plasmid" evidence="7 8">
    <name>pGspE55-2</name>
</geneLocation>
<evidence type="ECO:0000256" key="2">
    <source>
        <dbReference type="ARBA" id="ARBA00022801"/>
    </source>
</evidence>
<evidence type="ECO:0000256" key="1">
    <source>
        <dbReference type="ARBA" id="ARBA00022722"/>
    </source>
</evidence>
<dbReference type="InterPro" id="IPR002711">
    <property type="entry name" value="HNH"/>
</dbReference>
<name>A0A679FQU1_9BACL</name>
<keyword evidence="8" id="KW-1185">Reference proteome</keyword>
<dbReference type="GO" id="GO:0003676">
    <property type="term" value="F:nucleic acid binding"/>
    <property type="evidence" value="ECO:0007669"/>
    <property type="project" value="InterPro"/>
</dbReference>
<dbReference type="CDD" id="cd00085">
    <property type="entry name" value="HNHc"/>
    <property type="match status" value="1"/>
</dbReference>
<dbReference type="GO" id="GO:0004519">
    <property type="term" value="F:endonuclease activity"/>
    <property type="evidence" value="ECO:0007669"/>
    <property type="project" value="InterPro"/>
</dbReference>
<evidence type="ECO:0000256" key="3">
    <source>
        <dbReference type="ARBA" id="ARBA00038412"/>
    </source>
</evidence>
<protein>
    <recommendedName>
        <fullName evidence="4">Putative HNH nuclease YajD</fullName>
    </recommendedName>
</protein>
<dbReference type="AlphaFoldDB" id="A0A679FQU1"/>
<accession>A0A679FQU1</accession>
<organism evidence="7 8">
    <name type="scientific">Geobacillus subterraneus</name>
    <dbReference type="NCBI Taxonomy" id="129338"/>
    <lineage>
        <taxon>Bacteria</taxon>
        <taxon>Bacillati</taxon>
        <taxon>Bacillota</taxon>
        <taxon>Bacilli</taxon>
        <taxon>Bacillales</taxon>
        <taxon>Anoxybacillaceae</taxon>
        <taxon>Geobacillus</taxon>
    </lineage>
</organism>
<dbReference type="InterPro" id="IPR003615">
    <property type="entry name" value="HNH_nuc"/>
</dbReference>
<dbReference type="Proteomes" id="UP000501421">
    <property type="component" value="Plasmid pGspE55-2"/>
</dbReference>
<dbReference type="PANTHER" id="PTHR41286">
    <property type="entry name" value="HNH NUCLEASE YAJD-RELATED"/>
    <property type="match status" value="1"/>
</dbReference>
<evidence type="ECO:0000259" key="6">
    <source>
        <dbReference type="SMART" id="SM00507"/>
    </source>
</evidence>
<dbReference type="GO" id="GO:0005829">
    <property type="term" value="C:cytosol"/>
    <property type="evidence" value="ECO:0007669"/>
    <property type="project" value="TreeGrafter"/>
</dbReference>